<name>A0A1M6PSW3_9BURK</name>
<dbReference type="GO" id="GO:0000976">
    <property type="term" value="F:transcription cis-regulatory region binding"/>
    <property type="evidence" value="ECO:0007669"/>
    <property type="project" value="TreeGrafter"/>
</dbReference>
<dbReference type="RefSeq" id="WP_374710249.1">
    <property type="nucleotide sequence ID" value="NZ_CADFGY010000015.1"/>
</dbReference>
<dbReference type="Pfam" id="PF12833">
    <property type="entry name" value="HTH_18"/>
    <property type="match status" value="1"/>
</dbReference>
<dbReference type="InterPro" id="IPR009057">
    <property type="entry name" value="Homeodomain-like_sf"/>
</dbReference>
<keyword evidence="2" id="KW-0238">DNA-binding</keyword>
<keyword evidence="4" id="KW-1133">Transmembrane helix</keyword>
<evidence type="ECO:0000259" key="5">
    <source>
        <dbReference type="PROSITE" id="PS01124"/>
    </source>
</evidence>
<evidence type="ECO:0000313" key="6">
    <source>
        <dbReference type="EMBL" id="SHK10988.1"/>
    </source>
</evidence>
<dbReference type="Proteomes" id="UP000184395">
    <property type="component" value="Unassembled WGS sequence"/>
</dbReference>
<evidence type="ECO:0000256" key="2">
    <source>
        <dbReference type="ARBA" id="ARBA00023125"/>
    </source>
</evidence>
<dbReference type="EMBL" id="FRAB01000013">
    <property type="protein sequence ID" value="SHK10988.1"/>
    <property type="molecule type" value="Genomic_DNA"/>
</dbReference>
<dbReference type="GO" id="GO:0005829">
    <property type="term" value="C:cytosol"/>
    <property type="evidence" value="ECO:0007669"/>
    <property type="project" value="TreeGrafter"/>
</dbReference>
<dbReference type="InterPro" id="IPR032687">
    <property type="entry name" value="AraC-type_N"/>
</dbReference>
<dbReference type="InterPro" id="IPR018060">
    <property type="entry name" value="HTH_AraC"/>
</dbReference>
<evidence type="ECO:0000256" key="4">
    <source>
        <dbReference type="SAM" id="Phobius"/>
    </source>
</evidence>
<dbReference type="Pfam" id="PF12625">
    <property type="entry name" value="Arabinose_bd"/>
    <property type="match status" value="1"/>
</dbReference>
<dbReference type="PANTHER" id="PTHR47894">
    <property type="entry name" value="HTH-TYPE TRANSCRIPTIONAL REGULATOR GADX"/>
    <property type="match status" value="1"/>
</dbReference>
<dbReference type="SMART" id="SM00342">
    <property type="entry name" value="HTH_ARAC"/>
    <property type="match status" value="1"/>
</dbReference>
<gene>
    <name evidence="6" type="ORF">SAMN05192548_1013149</name>
</gene>
<dbReference type="AlphaFoldDB" id="A0A1M6PSW3"/>
<dbReference type="GO" id="GO:0003700">
    <property type="term" value="F:DNA-binding transcription factor activity"/>
    <property type="evidence" value="ECO:0007669"/>
    <property type="project" value="InterPro"/>
</dbReference>
<protein>
    <submittedName>
        <fullName evidence="6">Transcriptional regulator, AraC family</fullName>
    </submittedName>
</protein>
<organism evidence="6 7">
    <name type="scientific">Paraburkholderia terricola</name>
    <dbReference type="NCBI Taxonomy" id="169427"/>
    <lineage>
        <taxon>Bacteria</taxon>
        <taxon>Pseudomonadati</taxon>
        <taxon>Pseudomonadota</taxon>
        <taxon>Betaproteobacteria</taxon>
        <taxon>Burkholderiales</taxon>
        <taxon>Burkholderiaceae</taxon>
        <taxon>Paraburkholderia</taxon>
    </lineage>
</organism>
<dbReference type="PRINTS" id="PR00032">
    <property type="entry name" value="HTHARAC"/>
</dbReference>
<dbReference type="PANTHER" id="PTHR47894:SF1">
    <property type="entry name" value="HTH-TYPE TRANSCRIPTIONAL REGULATOR VQSM"/>
    <property type="match status" value="1"/>
</dbReference>
<reference evidence="6 7" key="1">
    <citation type="submission" date="2016-11" db="EMBL/GenBank/DDBJ databases">
        <authorList>
            <person name="Jaros S."/>
            <person name="Januszkiewicz K."/>
            <person name="Wedrychowicz H."/>
        </authorList>
    </citation>
    <scope>NUCLEOTIDE SEQUENCE [LARGE SCALE GENOMIC DNA]</scope>
    <source>
        <strain evidence="6 7">LMG 20594</strain>
    </source>
</reference>
<evidence type="ECO:0000256" key="3">
    <source>
        <dbReference type="ARBA" id="ARBA00023163"/>
    </source>
</evidence>
<dbReference type="PROSITE" id="PS01124">
    <property type="entry name" value="HTH_ARAC_FAMILY_2"/>
    <property type="match status" value="1"/>
</dbReference>
<sequence>MLSPLNLAERICHAGTMPRRFAPSFKGFSNRHQPNVERICQIRMKHPKNDKGTISVSLVEETLALARARGLDTLPLAEAAGIAAPMLASPKSRVSSAQYGALWAGIARALDDEFLGQDSHRMKSGSFIAMTQTALTARNGAQALARAVGFMRLVLDDLGVLIETDAQRVRLRFTEREGTKPPTMFAYATWFILVYGLLCWLVGRRIPLIEARFRCAEPPAAHEYRLMFCDHMTFGQGESYVDLSPAFLDLPVIQTGKSVKPFLRDAPGSFVVKYRNPGSLAARVRKLLRALPMAGWPAADQMAARLHVAEATMRRRLKQEGYTYQSIKDDLRRDIAIGELQDTDRTIADIAAAVGFAEPSAFHRAFRKWTGMRPTDYRLARADLTRRAESD</sequence>
<proteinExistence type="predicted"/>
<keyword evidence="1" id="KW-0805">Transcription regulation</keyword>
<keyword evidence="4" id="KW-0472">Membrane</keyword>
<dbReference type="STRING" id="169427.SAMN05192548_1013149"/>
<dbReference type="Gene3D" id="1.10.10.60">
    <property type="entry name" value="Homeodomain-like"/>
    <property type="match status" value="1"/>
</dbReference>
<keyword evidence="3" id="KW-0804">Transcription</keyword>
<dbReference type="InterPro" id="IPR020449">
    <property type="entry name" value="Tscrpt_reg_AraC-type_HTH"/>
</dbReference>
<dbReference type="SUPFAM" id="SSF46689">
    <property type="entry name" value="Homeodomain-like"/>
    <property type="match status" value="1"/>
</dbReference>
<evidence type="ECO:0000256" key="1">
    <source>
        <dbReference type="ARBA" id="ARBA00023015"/>
    </source>
</evidence>
<feature type="domain" description="HTH araC/xylS-type" evidence="5">
    <location>
        <begin position="282"/>
        <end position="380"/>
    </location>
</feature>
<evidence type="ECO:0000313" key="7">
    <source>
        <dbReference type="Proteomes" id="UP000184395"/>
    </source>
</evidence>
<feature type="transmembrane region" description="Helical" evidence="4">
    <location>
        <begin position="184"/>
        <end position="203"/>
    </location>
</feature>
<accession>A0A1M6PSW3</accession>
<keyword evidence="4" id="KW-0812">Transmembrane</keyword>